<evidence type="ECO:0000256" key="14">
    <source>
        <dbReference type="ARBA" id="ARBA00022737"/>
    </source>
</evidence>
<dbReference type="FunFam" id="1.10.3810.10:FF:000001">
    <property type="entry name" value="Penicillin-binding protein 1A"/>
    <property type="match status" value="1"/>
</dbReference>
<keyword evidence="13" id="KW-0812">Transmembrane</keyword>
<dbReference type="InterPro" id="IPR023346">
    <property type="entry name" value="Lysozyme-like_dom_sf"/>
</dbReference>
<comment type="function">
    <text evidence="1">Cell wall formation. Synthesis of cross-linked peptidoglycan from the lipid intermediates. The enzyme has a penicillin-insensitive transglycosylase N-terminal domain (formation of linear glycan strands) and a penicillin-sensitive transpeptidase C-terminal domain (cross-linking of the peptide subunits).</text>
</comment>
<keyword evidence="11" id="KW-0328">Glycosyltransferase</keyword>
<dbReference type="Pfam" id="PF00912">
    <property type="entry name" value="Transgly"/>
    <property type="match status" value="1"/>
</dbReference>
<dbReference type="PANTHER" id="PTHR32282">
    <property type="entry name" value="BINDING PROTEIN TRANSPEPTIDASE, PUTATIVE-RELATED"/>
    <property type="match status" value="1"/>
</dbReference>
<dbReference type="Pfam" id="PF06458">
    <property type="entry name" value="MucBP"/>
    <property type="match status" value="1"/>
</dbReference>
<evidence type="ECO:0000256" key="23">
    <source>
        <dbReference type="ARBA" id="ARBA00023316"/>
    </source>
</evidence>
<evidence type="ECO:0000313" key="33">
    <source>
        <dbReference type="Proteomes" id="UP000449710"/>
    </source>
</evidence>
<evidence type="ECO:0000256" key="20">
    <source>
        <dbReference type="ARBA" id="ARBA00023136"/>
    </source>
</evidence>
<evidence type="ECO:0000256" key="16">
    <source>
        <dbReference type="ARBA" id="ARBA00022960"/>
    </source>
</evidence>
<keyword evidence="20" id="KW-0472">Membrane</keyword>
<keyword evidence="8" id="KW-1003">Cell membrane</keyword>
<keyword evidence="14" id="KW-0677">Repeat</keyword>
<evidence type="ECO:0000256" key="19">
    <source>
        <dbReference type="ARBA" id="ARBA00022989"/>
    </source>
</evidence>
<evidence type="ECO:0000256" key="28">
    <source>
        <dbReference type="SAM" id="MobiDB-lite"/>
    </source>
</evidence>
<evidence type="ECO:0000259" key="31">
    <source>
        <dbReference type="Pfam" id="PF06458"/>
    </source>
</evidence>
<evidence type="ECO:0000256" key="25">
    <source>
        <dbReference type="ARBA" id="ARBA00044770"/>
    </source>
</evidence>
<evidence type="ECO:0000256" key="27">
    <source>
        <dbReference type="ARBA" id="ARBA00060592"/>
    </source>
</evidence>
<evidence type="ECO:0000256" key="7">
    <source>
        <dbReference type="ARBA" id="ARBA00018638"/>
    </source>
</evidence>
<evidence type="ECO:0000256" key="3">
    <source>
        <dbReference type="ARBA" id="ARBA00004752"/>
    </source>
</evidence>
<protein>
    <recommendedName>
        <fullName evidence="7">Penicillin-binding protein 1A</fullName>
        <ecNumber evidence="25">2.4.99.28</ecNumber>
        <ecNumber evidence="6">3.4.16.4</ecNumber>
    </recommendedName>
</protein>
<dbReference type="GO" id="GO:0006508">
    <property type="term" value="P:proteolysis"/>
    <property type="evidence" value="ECO:0007669"/>
    <property type="project" value="UniProtKB-KW"/>
</dbReference>
<keyword evidence="19" id="KW-1133">Transmembrane helix</keyword>
<evidence type="ECO:0000259" key="29">
    <source>
        <dbReference type="Pfam" id="PF00905"/>
    </source>
</evidence>
<keyword evidence="10" id="KW-0645">Protease</keyword>
<organism evidence="32 33">
    <name type="scientific">Isachenkonia alkalipeptolytica</name>
    <dbReference type="NCBI Taxonomy" id="2565777"/>
    <lineage>
        <taxon>Bacteria</taxon>
        <taxon>Bacillati</taxon>
        <taxon>Bacillota</taxon>
        <taxon>Clostridia</taxon>
        <taxon>Eubacteriales</taxon>
        <taxon>Clostridiaceae</taxon>
        <taxon>Isachenkonia</taxon>
    </lineage>
</organism>
<feature type="domain" description="Penicillin-binding protein transpeptidase" evidence="29">
    <location>
        <begin position="394"/>
        <end position="674"/>
    </location>
</feature>
<evidence type="ECO:0000256" key="12">
    <source>
        <dbReference type="ARBA" id="ARBA00022679"/>
    </source>
</evidence>
<evidence type="ECO:0000256" key="6">
    <source>
        <dbReference type="ARBA" id="ARBA00012448"/>
    </source>
</evidence>
<dbReference type="GO" id="GO:0009002">
    <property type="term" value="F:serine-type D-Ala-D-Ala carboxypeptidase activity"/>
    <property type="evidence" value="ECO:0007669"/>
    <property type="project" value="UniProtKB-EC"/>
</dbReference>
<keyword evidence="23" id="KW-0961">Cell wall biogenesis/degradation</keyword>
<dbReference type="Pfam" id="PF00905">
    <property type="entry name" value="Transpeptidase"/>
    <property type="match status" value="1"/>
</dbReference>
<evidence type="ECO:0000256" key="13">
    <source>
        <dbReference type="ARBA" id="ARBA00022692"/>
    </source>
</evidence>
<accession>A0AA44BFB9</accession>
<evidence type="ECO:0000256" key="9">
    <source>
        <dbReference type="ARBA" id="ARBA00022645"/>
    </source>
</evidence>
<name>A0AA44BFB9_9CLOT</name>
<dbReference type="RefSeq" id="WP_160720915.1">
    <property type="nucleotide sequence ID" value="NZ_SUMG01000007.1"/>
</dbReference>
<dbReference type="GO" id="GO:0046677">
    <property type="term" value="P:response to antibiotic"/>
    <property type="evidence" value="ECO:0007669"/>
    <property type="project" value="UniProtKB-KW"/>
</dbReference>
<feature type="domain" description="Glycosyl transferase family 51" evidence="30">
    <location>
        <begin position="79"/>
        <end position="250"/>
    </location>
</feature>
<evidence type="ECO:0000256" key="5">
    <source>
        <dbReference type="ARBA" id="ARBA00007739"/>
    </source>
</evidence>
<dbReference type="GO" id="GO:0008955">
    <property type="term" value="F:peptidoglycan glycosyltransferase activity"/>
    <property type="evidence" value="ECO:0007669"/>
    <property type="project" value="UniProtKB-EC"/>
</dbReference>
<dbReference type="GO" id="GO:0008658">
    <property type="term" value="F:penicillin binding"/>
    <property type="evidence" value="ECO:0007669"/>
    <property type="project" value="InterPro"/>
</dbReference>
<evidence type="ECO:0000256" key="24">
    <source>
        <dbReference type="ARBA" id="ARBA00034000"/>
    </source>
</evidence>
<evidence type="ECO:0000256" key="26">
    <source>
        <dbReference type="ARBA" id="ARBA00049902"/>
    </source>
</evidence>
<dbReference type="PANTHER" id="PTHR32282:SF33">
    <property type="entry name" value="PEPTIDOGLYCAN GLYCOSYLTRANSFERASE"/>
    <property type="match status" value="1"/>
</dbReference>
<evidence type="ECO:0000256" key="4">
    <source>
        <dbReference type="ARBA" id="ARBA00007090"/>
    </source>
</evidence>
<evidence type="ECO:0000256" key="10">
    <source>
        <dbReference type="ARBA" id="ARBA00022670"/>
    </source>
</evidence>
<comment type="similarity">
    <text evidence="5">In the N-terminal section; belongs to the glycosyltransferase 51 family.</text>
</comment>
<evidence type="ECO:0000256" key="22">
    <source>
        <dbReference type="ARBA" id="ARBA00023268"/>
    </source>
</evidence>
<dbReference type="Gene3D" id="1.10.3810.10">
    <property type="entry name" value="Biosynthetic peptidoglycan transglycosylase-like"/>
    <property type="match status" value="1"/>
</dbReference>
<feature type="domain" description="MucBP" evidence="31">
    <location>
        <begin position="809"/>
        <end position="879"/>
    </location>
</feature>
<dbReference type="GO" id="GO:0008360">
    <property type="term" value="P:regulation of cell shape"/>
    <property type="evidence" value="ECO:0007669"/>
    <property type="project" value="UniProtKB-KW"/>
</dbReference>
<evidence type="ECO:0000313" key="32">
    <source>
        <dbReference type="EMBL" id="NBG88391.1"/>
    </source>
</evidence>
<evidence type="ECO:0000259" key="30">
    <source>
        <dbReference type="Pfam" id="PF00912"/>
    </source>
</evidence>
<keyword evidence="16" id="KW-0133">Cell shape</keyword>
<dbReference type="Gene3D" id="3.40.710.10">
    <property type="entry name" value="DD-peptidase/beta-lactamase superfamily"/>
    <property type="match status" value="1"/>
</dbReference>
<evidence type="ECO:0000256" key="11">
    <source>
        <dbReference type="ARBA" id="ARBA00022676"/>
    </source>
</evidence>
<evidence type="ECO:0000256" key="8">
    <source>
        <dbReference type="ARBA" id="ARBA00022475"/>
    </source>
</evidence>
<evidence type="ECO:0000256" key="1">
    <source>
        <dbReference type="ARBA" id="ARBA00002624"/>
    </source>
</evidence>
<feature type="region of interest" description="Disordered" evidence="28">
    <location>
        <begin position="879"/>
        <end position="916"/>
    </location>
</feature>
<dbReference type="GO" id="GO:0009252">
    <property type="term" value="P:peptidoglycan biosynthetic process"/>
    <property type="evidence" value="ECO:0007669"/>
    <property type="project" value="UniProtKB-KW"/>
</dbReference>
<evidence type="ECO:0000256" key="18">
    <source>
        <dbReference type="ARBA" id="ARBA00022984"/>
    </source>
</evidence>
<dbReference type="SUPFAM" id="SSF53955">
    <property type="entry name" value="Lysozyme-like"/>
    <property type="match status" value="1"/>
</dbReference>
<comment type="subcellular location">
    <subcellularLocation>
        <location evidence="2">Cell membrane</location>
        <topology evidence="2">Single-pass type II membrane protein</topology>
    </subcellularLocation>
</comment>
<dbReference type="EMBL" id="SUMG01000007">
    <property type="protein sequence ID" value="NBG88391.1"/>
    <property type="molecule type" value="Genomic_DNA"/>
</dbReference>
<comment type="caution">
    <text evidence="32">The sequence shown here is derived from an EMBL/GenBank/DDBJ whole genome shotgun (WGS) entry which is preliminary data.</text>
</comment>
<reference evidence="32 33" key="1">
    <citation type="submission" date="2019-04" db="EMBL/GenBank/DDBJ databases">
        <title>Isachenkonia alkalipeptolytica gen. nov. sp. nov. a new anaerobic, alkiliphilic organothrophic bacterium capable to reduce synthesized ferrihydrite isolated from a soda lake.</title>
        <authorList>
            <person name="Toshchakov S.V."/>
            <person name="Zavarzina D.G."/>
            <person name="Zhilina T.N."/>
            <person name="Kostrikina N.A."/>
            <person name="Kublanov I.V."/>
        </authorList>
    </citation>
    <scope>NUCLEOTIDE SEQUENCE [LARGE SCALE GENOMIC DNA]</scope>
    <source>
        <strain evidence="32 33">Z-1701</strain>
    </source>
</reference>
<dbReference type="InterPro" id="IPR036950">
    <property type="entry name" value="PBP_transglycosylase"/>
</dbReference>
<evidence type="ECO:0000256" key="15">
    <source>
        <dbReference type="ARBA" id="ARBA00022801"/>
    </source>
</evidence>
<keyword evidence="12" id="KW-0808">Transferase</keyword>
<dbReference type="EC" id="2.4.99.28" evidence="25"/>
<dbReference type="GO" id="GO:0005886">
    <property type="term" value="C:plasma membrane"/>
    <property type="evidence" value="ECO:0007669"/>
    <property type="project" value="UniProtKB-SubCell"/>
</dbReference>
<dbReference type="GO" id="GO:0071555">
    <property type="term" value="P:cell wall organization"/>
    <property type="evidence" value="ECO:0007669"/>
    <property type="project" value="UniProtKB-KW"/>
</dbReference>
<dbReference type="Proteomes" id="UP000449710">
    <property type="component" value="Unassembled WGS sequence"/>
</dbReference>
<keyword evidence="9" id="KW-0121">Carboxypeptidase</keyword>
<comment type="catalytic activity">
    <reaction evidence="24">
        <text>Preferential cleavage: (Ac)2-L-Lys-D-Ala-|-D-Ala. Also transpeptidation of peptidyl-alanyl moieties that are N-acyl substituents of D-alanine.</text>
        <dbReference type="EC" id="3.4.16.4"/>
    </reaction>
</comment>
<sequence>MSYEKNTRAPKSKKKNNKTLKTILKSFGLIMILLLIAAVLAGGFALSFVQSAIDETPDIDPQNMYSLLGENSFIYDNEGNQLERIDEEEQRIIVDYSEIPDHVIDAFIAIEDARFWEHDGLDFRRIAGAAWTNFRTGSQQGGSTITQQLAKNLYLSHDQTYTRKIQDAYYAVEIENILAKDQILETYLNTINLGGQNYGVEAASLAYFSKPVSELNLVEGAALAGIARNPSRYSPIRYVPEEDVTEEMIVLDESGDYIIIFDERSLPRLRLVLKMMKQHDFITEEEHREALGDTEDLHSRIEPGRYEDSGISSHFADLVKDEVKEALIEEGYTEEEASRMLGFGGLRVHSTLDRQMQEIAEEEFNNRDNFPKNVLDDDGNLLRDEHGNVQPQAAMVISDPETGEIKAFMGGRETSGRRIFNRATGRGRPTGSSMKPLAAYIPALDNNHTAASVIDDIPIYFRNDPEERGPRNVGNTGYLGLINLREGIRISSNVTATILLDELAPTRTGSQQIMAEYLSEMGINIPEPNYSHVLGSADTSPYQMNRAYNMIANEGVYSELISFTHVEDAKGNVILENRPEKHRVVDPDVAYLMTDIMRHAVTPANEGYGWQAAIRKNNAGIPVAGKTGTSQEQKDAWFVGYTPYLSAATWIGFDEQEELGSSSVISAELWSKIMGRIHDEKEYPNKDFERPDNIIEVEICATSGKLPTELCEQDPRGSQVTTELFIRGTEPTEECDVHQLVKIHEPTGTIATDETPSDEIEERLYIVPPEPYDPDEHDGIRPRDYEYRMPTSYDDRETYDPSEHGSGSVSVRYMEVDEDGEIIGTLRDSREAESGRIGTSYSTRERSFEGYEFVGVDPSGAPREGNIEEGTQRVTYLYRAVEEEEPEPEDPPEDDDDDDDDDEDDGNDDDDDSNND</sequence>
<dbReference type="InterPro" id="IPR001264">
    <property type="entry name" value="Glyco_trans_51"/>
</dbReference>
<evidence type="ECO:0000256" key="17">
    <source>
        <dbReference type="ARBA" id="ARBA00022968"/>
    </source>
</evidence>
<evidence type="ECO:0000256" key="2">
    <source>
        <dbReference type="ARBA" id="ARBA00004401"/>
    </source>
</evidence>
<evidence type="ECO:0000256" key="21">
    <source>
        <dbReference type="ARBA" id="ARBA00023251"/>
    </source>
</evidence>
<comment type="pathway">
    <text evidence="3">Cell wall biogenesis; peptidoglycan biosynthesis.</text>
</comment>
<dbReference type="InterPro" id="IPR050396">
    <property type="entry name" value="Glycosyltr_51/Transpeptidase"/>
</dbReference>
<keyword evidence="18" id="KW-0573">Peptidoglycan synthesis</keyword>
<dbReference type="AlphaFoldDB" id="A0AA44BFB9"/>
<keyword evidence="21" id="KW-0046">Antibiotic resistance</keyword>
<dbReference type="SUPFAM" id="SSF56601">
    <property type="entry name" value="beta-lactamase/transpeptidase-like"/>
    <property type="match status" value="1"/>
</dbReference>
<proteinExistence type="inferred from homology"/>
<dbReference type="EC" id="3.4.16.4" evidence="6"/>
<dbReference type="Gene3D" id="3.10.20.320">
    <property type="entry name" value="Putative peptidoglycan bound protein (lpxtg motif)"/>
    <property type="match status" value="1"/>
</dbReference>
<keyword evidence="15" id="KW-0378">Hydrolase</keyword>
<keyword evidence="17" id="KW-0735">Signal-anchor</keyword>
<gene>
    <name evidence="32" type="ORF">ISALK_07735</name>
</gene>
<dbReference type="InterPro" id="IPR012338">
    <property type="entry name" value="Beta-lactam/transpept-like"/>
</dbReference>
<keyword evidence="33" id="KW-1185">Reference proteome</keyword>
<dbReference type="InterPro" id="IPR009459">
    <property type="entry name" value="MucBP_dom"/>
</dbReference>
<feature type="compositionally biased region" description="Acidic residues" evidence="28">
    <location>
        <begin position="882"/>
        <end position="916"/>
    </location>
</feature>
<comment type="similarity">
    <text evidence="4">In the C-terminal section; belongs to the transpeptidase family.</text>
</comment>
<dbReference type="InterPro" id="IPR001460">
    <property type="entry name" value="PCN-bd_Tpept"/>
</dbReference>
<keyword evidence="22" id="KW-0511">Multifunctional enzyme</keyword>
<feature type="region of interest" description="Disordered" evidence="28">
    <location>
        <begin position="824"/>
        <end position="843"/>
    </location>
</feature>
<comment type="pathway">
    <text evidence="27">Glycan biosynthesis.</text>
</comment>
<comment type="catalytic activity">
    <reaction evidence="26">
        <text>[GlcNAc-(1-&gt;4)-Mur2Ac(oyl-L-Ala-gamma-D-Glu-L-Lys-D-Ala-D-Ala)](n)-di-trans,octa-cis-undecaprenyl diphosphate + beta-D-GlcNAc-(1-&gt;4)-Mur2Ac(oyl-L-Ala-gamma-D-Glu-L-Lys-D-Ala-D-Ala)-di-trans,octa-cis-undecaprenyl diphosphate = [GlcNAc-(1-&gt;4)-Mur2Ac(oyl-L-Ala-gamma-D-Glu-L-Lys-D-Ala-D-Ala)](n+1)-di-trans,octa-cis-undecaprenyl diphosphate + di-trans,octa-cis-undecaprenyl diphosphate + H(+)</text>
        <dbReference type="Rhea" id="RHEA:23708"/>
        <dbReference type="Rhea" id="RHEA-COMP:9602"/>
        <dbReference type="Rhea" id="RHEA-COMP:9603"/>
        <dbReference type="ChEBI" id="CHEBI:15378"/>
        <dbReference type="ChEBI" id="CHEBI:58405"/>
        <dbReference type="ChEBI" id="CHEBI:60033"/>
        <dbReference type="ChEBI" id="CHEBI:78435"/>
        <dbReference type="EC" id="2.4.99.28"/>
    </reaction>
</comment>